<name>A0A915ZGG6_9GLOM</name>
<comment type="caution">
    <text evidence="1">The sequence shown here is derived from an EMBL/GenBank/DDBJ whole genome shotgun (WGS) entry which is preliminary data.</text>
</comment>
<accession>A0A915ZGG6</accession>
<proteinExistence type="predicted"/>
<evidence type="ECO:0000313" key="2">
    <source>
        <dbReference type="Proteomes" id="UP000684084"/>
    </source>
</evidence>
<dbReference type="EMBL" id="CAGKOT010000035">
    <property type="protein sequence ID" value="CAB5376150.1"/>
    <property type="molecule type" value="Genomic_DNA"/>
</dbReference>
<gene>
    <name evidence="1" type="ORF">CHRIB12_LOCUS15203</name>
</gene>
<evidence type="ECO:0000313" key="1">
    <source>
        <dbReference type="EMBL" id="CAB5376150.1"/>
    </source>
</evidence>
<sequence length="179" mass="21002">MRTMRITLHESRDDVFFLTASLLSFLSPSFLTIPVTAQTPFFTCESYWFRNVRERPGKLQNLISLVLRRGGEVVEVYFPDGELKNLKVHKMIYLYYDAEIINYDRKANSSQTSNLIEAHNPHWFLESNVIFMGIGRLDVGVWFNGHHLKNGPSPLRIFAYLLILWIEVFYNRDPDRKKA</sequence>
<dbReference type="AlphaFoldDB" id="A0A915ZGG6"/>
<organism evidence="1 2">
    <name type="scientific">Rhizophagus irregularis</name>
    <dbReference type="NCBI Taxonomy" id="588596"/>
    <lineage>
        <taxon>Eukaryota</taxon>
        <taxon>Fungi</taxon>
        <taxon>Fungi incertae sedis</taxon>
        <taxon>Mucoromycota</taxon>
        <taxon>Glomeromycotina</taxon>
        <taxon>Glomeromycetes</taxon>
        <taxon>Glomerales</taxon>
        <taxon>Glomeraceae</taxon>
        <taxon>Rhizophagus</taxon>
    </lineage>
</organism>
<reference evidence="1" key="1">
    <citation type="submission" date="2020-05" db="EMBL/GenBank/DDBJ databases">
        <authorList>
            <person name="Rincon C."/>
            <person name="Sanders R I."/>
            <person name="Robbins C."/>
            <person name="Chaturvedi A."/>
        </authorList>
    </citation>
    <scope>NUCLEOTIDE SEQUENCE</scope>
    <source>
        <strain evidence="1">CHB12</strain>
    </source>
</reference>
<protein>
    <submittedName>
        <fullName evidence="1">Uncharacterized protein</fullName>
    </submittedName>
</protein>
<dbReference type="Proteomes" id="UP000684084">
    <property type="component" value="Unassembled WGS sequence"/>
</dbReference>
<dbReference type="OrthoDB" id="2331139at2759"/>
<dbReference type="VEuPathDB" id="FungiDB:RhiirFUN_017140"/>